<organism evidence="1 2">
    <name type="scientific">Homarus americanus</name>
    <name type="common">American lobster</name>
    <dbReference type="NCBI Taxonomy" id="6706"/>
    <lineage>
        <taxon>Eukaryota</taxon>
        <taxon>Metazoa</taxon>
        <taxon>Ecdysozoa</taxon>
        <taxon>Arthropoda</taxon>
        <taxon>Crustacea</taxon>
        <taxon>Multicrustacea</taxon>
        <taxon>Malacostraca</taxon>
        <taxon>Eumalacostraca</taxon>
        <taxon>Eucarida</taxon>
        <taxon>Decapoda</taxon>
        <taxon>Pleocyemata</taxon>
        <taxon>Astacidea</taxon>
        <taxon>Nephropoidea</taxon>
        <taxon>Nephropidae</taxon>
        <taxon>Homarus</taxon>
    </lineage>
</organism>
<gene>
    <name evidence="1" type="primary">Ir4-L16</name>
    <name evidence="1" type="ORF">Hamer_G025787</name>
</gene>
<dbReference type="AlphaFoldDB" id="A0A8J5JKQ4"/>
<accession>A0A8J5JKQ4</accession>
<comment type="caution">
    <text evidence="1">The sequence shown here is derived from an EMBL/GenBank/DDBJ whole genome shotgun (WGS) entry which is preliminary data.</text>
</comment>
<dbReference type="EMBL" id="JAHLQT010039199">
    <property type="protein sequence ID" value="KAG7156238.1"/>
    <property type="molecule type" value="Genomic_DNA"/>
</dbReference>
<reference evidence="1" key="1">
    <citation type="journal article" date="2021" name="Sci. Adv.">
        <title>The American lobster genome reveals insights on longevity, neural, and immune adaptations.</title>
        <authorList>
            <person name="Polinski J.M."/>
            <person name="Zimin A.V."/>
            <person name="Clark K.F."/>
            <person name="Kohn A.B."/>
            <person name="Sadowski N."/>
            <person name="Timp W."/>
            <person name="Ptitsyn A."/>
            <person name="Khanna P."/>
            <person name="Romanova D.Y."/>
            <person name="Williams P."/>
            <person name="Greenwood S.J."/>
            <person name="Moroz L.L."/>
            <person name="Walt D.R."/>
            <person name="Bodnar A.G."/>
        </authorList>
    </citation>
    <scope>NUCLEOTIDE SEQUENCE</scope>
    <source>
        <strain evidence="1">GMGI-L3</strain>
    </source>
</reference>
<feature type="non-terminal residue" evidence="1">
    <location>
        <position position="204"/>
    </location>
</feature>
<keyword evidence="1" id="KW-0675">Receptor</keyword>
<evidence type="ECO:0000313" key="1">
    <source>
        <dbReference type="EMBL" id="KAG7156238.1"/>
    </source>
</evidence>
<name>A0A8J5JKQ4_HOMAM</name>
<keyword evidence="2" id="KW-1185">Reference proteome</keyword>
<dbReference type="Proteomes" id="UP000747542">
    <property type="component" value="Unassembled WGS sequence"/>
</dbReference>
<evidence type="ECO:0000313" key="2">
    <source>
        <dbReference type="Proteomes" id="UP000747542"/>
    </source>
</evidence>
<protein>
    <submittedName>
        <fullName evidence="1">Putative olfactory ionotropic receptor IR4-like 16</fullName>
    </submittedName>
</protein>
<proteinExistence type="predicted"/>
<sequence length="204" mass="23232">MFFFTDGKTFGITVFTDFMDQFRDPCGVGLFEVAVDGQDANVTKAQLSRVVDEARRVSWCVTVVVVSDDPAFLATFAEWSLKGHLLVWSTRLLAVTHLPLPDLRYIHRTFSRMNAMVVIVKGAPETLKCNVYIHLPYSSPEDRAMRLAFWTPQRGLTLNTHLPLFPDKYSKPGNEAELPYGWQHYYSGSQDYTSVIRDWLSGKT</sequence>